<evidence type="ECO:0000256" key="10">
    <source>
        <dbReference type="ARBA" id="ARBA00030772"/>
    </source>
</evidence>
<evidence type="ECO:0000256" key="5">
    <source>
        <dbReference type="ARBA" id="ARBA00022475"/>
    </source>
</evidence>
<dbReference type="STRING" id="1080227.A8L45_10495"/>
<evidence type="ECO:0000256" key="8">
    <source>
        <dbReference type="ARBA" id="ARBA00022927"/>
    </source>
</evidence>
<protein>
    <recommendedName>
        <fullName evidence="3">Type II secretion system protein N</fullName>
    </recommendedName>
    <alternativeName>
        <fullName evidence="10">General secretion pathway protein N</fullName>
    </alternativeName>
</protein>
<evidence type="ECO:0000313" key="12">
    <source>
        <dbReference type="Proteomes" id="UP000094936"/>
    </source>
</evidence>
<keyword evidence="7" id="KW-0812">Transmembrane</keyword>
<evidence type="ECO:0000256" key="1">
    <source>
        <dbReference type="ARBA" id="ARBA00004533"/>
    </source>
</evidence>
<accession>A0A1C3EJQ1</accession>
<dbReference type="GO" id="GO:0015628">
    <property type="term" value="P:protein secretion by the type II secretion system"/>
    <property type="evidence" value="ECO:0007669"/>
    <property type="project" value="InterPro"/>
</dbReference>
<name>A0A1C3EJQ1_9GAMM</name>
<dbReference type="GO" id="GO:0005886">
    <property type="term" value="C:plasma membrane"/>
    <property type="evidence" value="ECO:0007669"/>
    <property type="project" value="UniProtKB-SubCell"/>
</dbReference>
<keyword evidence="8" id="KW-0653">Protein transport</keyword>
<dbReference type="Proteomes" id="UP000094936">
    <property type="component" value="Unassembled WGS sequence"/>
</dbReference>
<evidence type="ECO:0000256" key="3">
    <source>
        <dbReference type="ARBA" id="ARBA00021563"/>
    </source>
</evidence>
<dbReference type="RefSeq" id="WP_068901982.1">
    <property type="nucleotide sequence ID" value="NZ_JBHUIF010000022.1"/>
</dbReference>
<evidence type="ECO:0000256" key="7">
    <source>
        <dbReference type="ARBA" id="ARBA00022692"/>
    </source>
</evidence>
<evidence type="ECO:0000256" key="9">
    <source>
        <dbReference type="ARBA" id="ARBA00023136"/>
    </source>
</evidence>
<comment type="caution">
    <text evidence="11">The sequence shown here is derived from an EMBL/GenBank/DDBJ whole genome shotgun (WGS) entry which is preliminary data.</text>
</comment>
<organism evidence="11 12">
    <name type="scientific">Veronia pacifica</name>
    <dbReference type="NCBI Taxonomy" id="1080227"/>
    <lineage>
        <taxon>Bacteria</taxon>
        <taxon>Pseudomonadati</taxon>
        <taxon>Pseudomonadota</taxon>
        <taxon>Gammaproteobacteria</taxon>
        <taxon>Vibrionales</taxon>
        <taxon>Vibrionaceae</taxon>
        <taxon>Veronia</taxon>
    </lineage>
</organism>
<dbReference type="AlphaFoldDB" id="A0A1C3EJQ1"/>
<proteinExistence type="inferred from homology"/>
<dbReference type="GO" id="GO:0015627">
    <property type="term" value="C:type II protein secretion system complex"/>
    <property type="evidence" value="ECO:0007669"/>
    <property type="project" value="InterPro"/>
</dbReference>
<dbReference type="OrthoDB" id="6118198at2"/>
<comment type="similarity">
    <text evidence="2">Belongs to the GSP N family.</text>
</comment>
<reference evidence="11 12" key="1">
    <citation type="submission" date="2016-05" db="EMBL/GenBank/DDBJ databases">
        <title>Genomic Taxonomy of the Vibrionaceae.</title>
        <authorList>
            <person name="Gomez-Gil B."/>
            <person name="Enciso-Ibarra J."/>
        </authorList>
    </citation>
    <scope>NUCLEOTIDE SEQUENCE [LARGE SCALE GENOMIC DNA]</scope>
    <source>
        <strain evidence="11 12">CAIM 1920</strain>
    </source>
</reference>
<keyword evidence="5" id="KW-1003">Cell membrane</keyword>
<evidence type="ECO:0000256" key="6">
    <source>
        <dbReference type="ARBA" id="ARBA00022519"/>
    </source>
</evidence>
<dbReference type="EMBL" id="LYBM01000016">
    <property type="protein sequence ID" value="ODA33467.1"/>
    <property type="molecule type" value="Genomic_DNA"/>
</dbReference>
<keyword evidence="6" id="KW-0997">Cell inner membrane</keyword>
<evidence type="ECO:0000313" key="11">
    <source>
        <dbReference type="EMBL" id="ODA33467.1"/>
    </source>
</evidence>
<sequence>MKRKISLSLLLIVVFTVSLVAHLPARLAVNYLPASMGVRLAGVDGTVWQGTAKQVSWQNKPMGRLSWEVHLLQLFLGKADVSVELRGGVNGLDGKGHVGVSFGGPYATDFILSAPAEMVLRNVPAPIPVTATGSVNLVVKRYEFASPWCKELDGRLNWVNGAVSSPVGDISAGDAMANLSCNAGSLSVRGDSKSASLTSNFSLELAPDQSYKVDGWFIPGSEFPNQLRQQLSWLGQPDSNGRYPLKFNG</sequence>
<keyword evidence="12" id="KW-1185">Reference proteome</keyword>
<dbReference type="Pfam" id="PF01203">
    <property type="entry name" value="T2SSN"/>
    <property type="match status" value="1"/>
</dbReference>
<evidence type="ECO:0000256" key="2">
    <source>
        <dbReference type="ARBA" id="ARBA00007208"/>
    </source>
</evidence>
<comment type="subcellular location">
    <subcellularLocation>
        <location evidence="1">Cell inner membrane</location>
    </subcellularLocation>
</comment>
<gene>
    <name evidence="11" type="ORF">A8L45_10495</name>
</gene>
<dbReference type="InterPro" id="IPR022792">
    <property type="entry name" value="T2SS_protein-GspN"/>
</dbReference>
<keyword evidence="4" id="KW-0813">Transport</keyword>
<keyword evidence="9" id="KW-0472">Membrane</keyword>
<evidence type="ECO:0000256" key="4">
    <source>
        <dbReference type="ARBA" id="ARBA00022448"/>
    </source>
</evidence>